<gene>
    <name evidence="3" type="ORF">FG384_01535</name>
</gene>
<dbReference type="Proteomes" id="UP000316626">
    <property type="component" value="Unassembled WGS sequence"/>
</dbReference>
<comment type="similarity">
    <text evidence="1">Belongs to the NAD(P)-dependent epimerase/dehydratase family.</text>
</comment>
<dbReference type="OrthoDB" id="9779041at2"/>
<dbReference type="RefSeq" id="WP_142640790.1">
    <property type="nucleotide sequence ID" value="NZ_VDGI01000001.1"/>
</dbReference>
<feature type="domain" description="NAD-dependent epimerase/dehydratase" evidence="2">
    <location>
        <begin position="8"/>
        <end position="231"/>
    </location>
</feature>
<dbReference type="Gene3D" id="3.40.50.720">
    <property type="entry name" value="NAD(P)-binding Rossmann-like Domain"/>
    <property type="match status" value="1"/>
</dbReference>
<organism evidence="3 4">
    <name type="scientific">Psychrobacillus vulpis</name>
    <dbReference type="NCBI Taxonomy" id="2325572"/>
    <lineage>
        <taxon>Bacteria</taxon>
        <taxon>Bacillati</taxon>
        <taxon>Bacillota</taxon>
        <taxon>Bacilli</taxon>
        <taxon>Bacillales</taxon>
        <taxon>Bacillaceae</taxon>
        <taxon>Psychrobacillus</taxon>
    </lineage>
</organism>
<reference evidence="3 4" key="1">
    <citation type="submission" date="2019-06" db="EMBL/GenBank/DDBJ databases">
        <title>Psychrobacillus vulpis sp. nov., a new species isolated from feces of a red fox that inhabits in The Tablas de Daimiel Natural Park, Albacete, Spain.</title>
        <authorList>
            <person name="Rodriguez M."/>
            <person name="Reina J.C."/>
            <person name="Bejar V."/>
            <person name="Llamas I."/>
        </authorList>
    </citation>
    <scope>NUCLEOTIDE SEQUENCE [LARGE SCALE GENOMIC DNA]</scope>
    <source>
        <strain evidence="3 4">Z8</strain>
    </source>
</reference>
<dbReference type="Pfam" id="PF01370">
    <property type="entry name" value="Epimerase"/>
    <property type="match status" value="1"/>
</dbReference>
<accession>A0A544TW36</accession>
<comment type="caution">
    <text evidence="3">The sequence shown here is derived from an EMBL/GenBank/DDBJ whole genome shotgun (WGS) entry which is preliminary data.</text>
</comment>
<dbReference type="AlphaFoldDB" id="A0A544TW36"/>
<dbReference type="EMBL" id="VDGI01000001">
    <property type="protein sequence ID" value="TQR21665.1"/>
    <property type="molecule type" value="Genomic_DNA"/>
</dbReference>
<evidence type="ECO:0000256" key="1">
    <source>
        <dbReference type="ARBA" id="ARBA00007637"/>
    </source>
</evidence>
<protein>
    <submittedName>
        <fullName evidence="3">NAD-dependent epimerase/dehydratase family protein</fullName>
    </submittedName>
</protein>
<dbReference type="InterPro" id="IPR036291">
    <property type="entry name" value="NAD(P)-bd_dom_sf"/>
</dbReference>
<evidence type="ECO:0000313" key="3">
    <source>
        <dbReference type="EMBL" id="TQR21665.1"/>
    </source>
</evidence>
<dbReference type="Gene3D" id="3.90.25.10">
    <property type="entry name" value="UDP-galactose 4-epimerase, domain 1"/>
    <property type="match status" value="1"/>
</dbReference>
<evidence type="ECO:0000259" key="2">
    <source>
        <dbReference type="Pfam" id="PF01370"/>
    </source>
</evidence>
<evidence type="ECO:0000313" key="4">
    <source>
        <dbReference type="Proteomes" id="UP000316626"/>
    </source>
</evidence>
<dbReference type="PANTHER" id="PTHR43000">
    <property type="entry name" value="DTDP-D-GLUCOSE 4,6-DEHYDRATASE-RELATED"/>
    <property type="match status" value="1"/>
</dbReference>
<name>A0A544TW36_9BACI</name>
<dbReference type="InterPro" id="IPR001509">
    <property type="entry name" value="Epimerase_deHydtase"/>
</dbReference>
<sequence>MKSKPRLLITGANGFTGIHACHYFKKAGYEVIAVTRSPMSRIFDERIRLEQCDLSDKYQVKNLIQKTRPDRLLHLAGQNHVQESWTDPITSLEANAMSTALLIEAIRQEDIDCKIIIIGSALQFDLSKFSSLQHPYSLSKTIQVLIAQSWELLYGMDIVIVKSSNLIGPGVSNGVCSILAKKVAAMELHDTERVLTVNNLFAQRDFVDVRDAIRAYDKLFNVGKAGTIYDISSGKPRYLKEITDTLQALSFVDIEIQSLENKKEKIDVIKPSLLLDVGWSPLIPFEKSIEEVLNYQRKNLL</sequence>
<keyword evidence="4" id="KW-1185">Reference proteome</keyword>
<proteinExistence type="inferred from homology"/>
<dbReference type="SUPFAM" id="SSF51735">
    <property type="entry name" value="NAD(P)-binding Rossmann-fold domains"/>
    <property type="match status" value="1"/>
</dbReference>